<accession>A0A5S4FCL5</accession>
<proteinExistence type="predicted"/>
<evidence type="ECO:0000313" key="2">
    <source>
        <dbReference type="Proteomes" id="UP000309128"/>
    </source>
</evidence>
<comment type="caution">
    <text evidence="1">The sequence shown here is derived from an EMBL/GenBank/DDBJ whole genome shotgun (WGS) entry which is preliminary data.</text>
</comment>
<evidence type="ECO:0000313" key="1">
    <source>
        <dbReference type="EMBL" id="TMR15892.1"/>
    </source>
</evidence>
<protein>
    <submittedName>
        <fullName evidence="1">Uncharacterized protein</fullName>
    </submittedName>
</protein>
<dbReference type="EMBL" id="VCKY01000094">
    <property type="protein sequence ID" value="TMR15892.1"/>
    <property type="molecule type" value="Genomic_DNA"/>
</dbReference>
<keyword evidence="2" id="KW-1185">Reference proteome</keyword>
<organism evidence="1 2">
    <name type="scientific">Nonomuraea turkmeniaca</name>
    <dbReference type="NCBI Taxonomy" id="103838"/>
    <lineage>
        <taxon>Bacteria</taxon>
        <taxon>Bacillati</taxon>
        <taxon>Actinomycetota</taxon>
        <taxon>Actinomycetes</taxon>
        <taxon>Streptosporangiales</taxon>
        <taxon>Streptosporangiaceae</taxon>
        <taxon>Nonomuraea</taxon>
    </lineage>
</organism>
<name>A0A5S4FCL5_9ACTN</name>
<dbReference type="Proteomes" id="UP000309128">
    <property type="component" value="Unassembled WGS sequence"/>
</dbReference>
<dbReference type="AlphaFoldDB" id="A0A5S4FCL5"/>
<gene>
    <name evidence="1" type="ORF">ETD86_26010</name>
</gene>
<sequence length="65" mass="7010">MQRLVLGGEVGLPGVGDEVFGVVDRHELGHRAVLGVGSVKERVDLGLPGPVRVGIRHRRPLLIIR</sequence>
<reference evidence="1 2" key="1">
    <citation type="submission" date="2019-05" db="EMBL/GenBank/DDBJ databases">
        <title>Draft genome sequence of Nonomuraea turkmeniaca DSM 43926.</title>
        <authorList>
            <person name="Saricaoglu S."/>
            <person name="Isik K."/>
        </authorList>
    </citation>
    <scope>NUCLEOTIDE SEQUENCE [LARGE SCALE GENOMIC DNA]</scope>
    <source>
        <strain evidence="1 2">DSM 43926</strain>
    </source>
</reference>